<gene>
    <name evidence="2" type="ORF">PMG11_05410</name>
</gene>
<dbReference type="Proteomes" id="UP000042958">
    <property type="component" value="Unassembled WGS sequence"/>
</dbReference>
<reference evidence="3" key="1">
    <citation type="journal article" date="2015" name="Genome Announc.">
        <title>Draft genome sequence of the fungus Penicillium brasilianum MG11.</title>
        <authorList>
            <person name="Horn F."/>
            <person name="Linde J."/>
            <person name="Mattern D.J."/>
            <person name="Walther G."/>
            <person name="Guthke R."/>
            <person name="Brakhage A.A."/>
            <person name="Valiante V."/>
        </authorList>
    </citation>
    <scope>NUCLEOTIDE SEQUENCE [LARGE SCALE GENOMIC DNA]</scope>
    <source>
        <strain evidence="3">MG11</strain>
    </source>
</reference>
<proteinExistence type="predicted"/>
<evidence type="ECO:0000256" key="1">
    <source>
        <dbReference type="SAM" id="MobiDB-lite"/>
    </source>
</evidence>
<dbReference type="AlphaFoldDB" id="A0A0F7VK80"/>
<name>A0A0F7VK80_PENBI</name>
<feature type="region of interest" description="Disordered" evidence="1">
    <location>
        <begin position="235"/>
        <end position="256"/>
    </location>
</feature>
<feature type="region of interest" description="Disordered" evidence="1">
    <location>
        <begin position="194"/>
        <end position="220"/>
    </location>
</feature>
<dbReference type="EMBL" id="CDHK01000004">
    <property type="protein sequence ID" value="CEO60996.1"/>
    <property type="molecule type" value="Genomic_DNA"/>
</dbReference>
<protein>
    <submittedName>
        <fullName evidence="2">Uncharacterized protein</fullName>
    </submittedName>
</protein>
<keyword evidence="3" id="KW-1185">Reference proteome</keyword>
<sequence length="331" mass="37734">MSYLLPLMPSKSSSYRLRAVFFYNLEETSCNMSELPFTSDNESIQSPSTTFSTAYQSIHPHPRPLRRKNTVTQLTRWVSKRISRSSPTDNVGGNELSEQNLKELNKAINTEAESHALGETNTDSDTASFVKERKATFATISEIEVEQSPKSHLERERELRVRRSYAAFCEDFTLSGSPGPRRIFHMTMGMDDCAEEEEQQTKSPHTDSILESQPSSGEALPLEHDQLRNGKSFQLSTETTEHRCLGPVSPHGEKTSETMDLQQTAADDEYNNWKSQIPPTHYPYPPSAIMTPAVYEEMQRATRERKRARKQKLLGPFRELFLKVQPLRTQV</sequence>
<organism evidence="2 3">
    <name type="scientific">Penicillium brasilianum</name>
    <dbReference type="NCBI Taxonomy" id="104259"/>
    <lineage>
        <taxon>Eukaryota</taxon>
        <taxon>Fungi</taxon>
        <taxon>Dikarya</taxon>
        <taxon>Ascomycota</taxon>
        <taxon>Pezizomycotina</taxon>
        <taxon>Eurotiomycetes</taxon>
        <taxon>Eurotiomycetidae</taxon>
        <taxon>Eurotiales</taxon>
        <taxon>Aspergillaceae</taxon>
        <taxon>Penicillium</taxon>
    </lineage>
</organism>
<evidence type="ECO:0000313" key="3">
    <source>
        <dbReference type="Proteomes" id="UP000042958"/>
    </source>
</evidence>
<evidence type="ECO:0000313" key="2">
    <source>
        <dbReference type="EMBL" id="CEO60996.1"/>
    </source>
</evidence>
<dbReference type="OrthoDB" id="4360435at2759"/>
<accession>A0A0F7VK80</accession>